<keyword evidence="2 11" id="KW-1003">Cell membrane</keyword>
<reference evidence="12 13" key="1">
    <citation type="journal article" date="2018" name="Front. Microbiol.">
        <title>Hydrolytic Capabilities as a Key to Environmental Success: Chitinolytic and Cellulolytic Acidobacteria From Acidic Sub-arctic Soils and Boreal Peatlands.</title>
        <authorList>
            <person name="Belova S.E."/>
            <person name="Ravin N.V."/>
            <person name="Pankratov T.A."/>
            <person name="Rakitin A.L."/>
            <person name="Ivanova A.A."/>
            <person name="Beletsky A.V."/>
            <person name="Mardanov A.V."/>
            <person name="Sinninghe Damste J.S."/>
            <person name="Dedysh S.N."/>
        </authorList>
    </citation>
    <scope>NUCLEOTIDE SEQUENCE [LARGE SCALE GENOMIC DNA]</scope>
    <source>
        <strain evidence="12 13">SBC82</strain>
    </source>
</reference>
<evidence type="ECO:0000256" key="9">
    <source>
        <dbReference type="ARBA" id="ARBA00023065"/>
    </source>
</evidence>
<comment type="function">
    <text evidence="11">Part of the high-affinity ATP-driven potassium transport (or Kdp) system, which catalyzes the hydrolysis of ATP coupled with the electrogenic transport of potassium into the cytoplasm. This subunit acts as a catalytic chaperone that increases the ATP-binding affinity of the ATP-hydrolyzing subunit KdpB by the formation of a transient KdpB/KdpC/ATP ternary complex.</text>
</comment>
<evidence type="ECO:0000256" key="8">
    <source>
        <dbReference type="ARBA" id="ARBA00022989"/>
    </source>
</evidence>
<keyword evidence="8 11" id="KW-1133">Transmembrane helix</keyword>
<dbReference type="PIRSF" id="PIRSF001296">
    <property type="entry name" value="K_ATPase_KdpC"/>
    <property type="match status" value="1"/>
</dbReference>
<dbReference type="AlphaFoldDB" id="A0A2Z5G9F2"/>
<evidence type="ECO:0000256" key="5">
    <source>
        <dbReference type="ARBA" id="ARBA00022741"/>
    </source>
</evidence>
<evidence type="ECO:0000256" key="7">
    <source>
        <dbReference type="ARBA" id="ARBA00022958"/>
    </source>
</evidence>
<accession>A0A2Z5G9F2</accession>
<name>A0A2Z5G9F2_9BACT</name>
<comment type="similarity">
    <text evidence="11">Belongs to the KdpC family.</text>
</comment>
<evidence type="ECO:0000256" key="4">
    <source>
        <dbReference type="ARBA" id="ARBA00022692"/>
    </source>
</evidence>
<keyword evidence="9 11" id="KW-0406">Ion transport</keyword>
<keyword evidence="3 11" id="KW-0633">Potassium transport</keyword>
<protein>
    <recommendedName>
        <fullName evidence="11">Potassium-transporting ATPase KdpC subunit</fullName>
    </recommendedName>
    <alternativeName>
        <fullName evidence="11">ATP phosphohydrolase [potassium-transporting] C chain</fullName>
    </alternativeName>
    <alternativeName>
        <fullName evidence="11">Potassium-binding and translocating subunit C</fullName>
    </alternativeName>
    <alternativeName>
        <fullName evidence="11">Potassium-translocating ATPase C chain</fullName>
    </alternativeName>
</protein>
<dbReference type="OrthoDB" id="9809491at2"/>
<keyword evidence="4 11" id="KW-0812">Transmembrane</keyword>
<evidence type="ECO:0000313" key="13">
    <source>
        <dbReference type="Proteomes" id="UP000253606"/>
    </source>
</evidence>
<evidence type="ECO:0000256" key="11">
    <source>
        <dbReference type="HAMAP-Rule" id="MF_00276"/>
    </source>
</evidence>
<evidence type="ECO:0000256" key="1">
    <source>
        <dbReference type="ARBA" id="ARBA00022448"/>
    </source>
</evidence>
<comment type="subunit">
    <text evidence="11">The system is composed of three essential subunits: KdpA, KdpB and KdpC.</text>
</comment>
<dbReference type="RefSeq" id="WP_114209796.1">
    <property type="nucleotide sequence ID" value="NZ_CP030840.1"/>
</dbReference>
<gene>
    <name evidence="11" type="primary">kdpC</name>
    <name evidence="12" type="ORF">ACPOL_5932</name>
</gene>
<dbReference type="GO" id="GO:0005524">
    <property type="term" value="F:ATP binding"/>
    <property type="evidence" value="ECO:0007669"/>
    <property type="project" value="UniProtKB-UniRule"/>
</dbReference>
<dbReference type="EMBL" id="CP030840">
    <property type="protein sequence ID" value="AXC15176.1"/>
    <property type="molecule type" value="Genomic_DNA"/>
</dbReference>
<dbReference type="PANTHER" id="PTHR30042:SF2">
    <property type="entry name" value="POTASSIUM-TRANSPORTING ATPASE KDPC SUBUNIT"/>
    <property type="match status" value="1"/>
</dbReference>
<keyword evidence="10 11" id="KW-0472">Membrane</keyword>
<dbReference type="GO" id="GO:0005886">
    <property type="term" value="C:plasma membrane"/>
    <property type="evidence" value="ECO:0007669"/>
    <property type="project" value="UniProtKB-SubCell"/>
</dbReference>
<comment type="subcellular location">
    <subcellularLocation>
        <location evidence="11">Cell membrane</location>
        <topology evidence="11">Single-pass membrane protein</topology>
    </subcellularLocation>
</comment>
<dbReference type="PANTHER" id="PTHR30042">
    <property type="entry name" value="POTASSIUM-TRANSPORTING ATPASE C CHAIN"/>
    <property type="match status" value="1"/>
</dbReference>
<evidence type="ECO:0000256" key="10">
    <source>
        <dbReference type="ARBA" id="ARBA00023136"/>
    </source>
</evidence>
<keyword evidence="7 11" id="KW-0630">Potassium</keyword>
<dbReference type="InterPro" id="IPR003820">
    <property type="entry name" value="KdpC"/>
</dbReference>
<evidence type="ECO:0000313" key="12">
    <source>
        <dbReference type="EMBL" id="AXC15176.1"/>
    </source>
</evidence>
<keyword evidence="1 11" id="KW-0813">Transport</keyword>
<keyword evidence="5 11" id="KW-0547">Nucleotide-binding</keyword>
<dbReference type="HAMAP" id="MF_00276">
    <property type="entry name" value="KdpC"/>
    <property type="match status" value="1"/>
</dbReference>
<sequence length="193" mass="20440">MFGSSLKIAIRFTLCTTLLLGLAYPLLVTGFAQLVLRHQANGGLVSRDGTVIGSQLIGQNFSSEKYFHSRPSAAGNGYDASNSSGSNLAASSQKLVTRIQGDVAKASTDNPSQPVPIDLVTASASGLDPDITPAAANYQIHRIAQARKLSDDAVAKLVSTHITPRQFGFLGEPRVNVLELNLALDEMSKTTQE</sequence>
<proteinExistence type="inferred from homology"/>
<dbReference type="NCBIfam" id="TIGR00681">
    <property type="entry name" value="kdpC"/>
    <property type="match status" value="1"/>
</dbReference>
<dbReference type="Pfam" id="PF02669">
    <property type="entry name" value="KdpC"/>
    <property type="match status" value="1"/>
</dbReference>
<dbReference type="GO" id="GO:0008556">
    <property type="term" value="F:P-type potassium transmembrane transporter activity"/>
    <property type="evidence" value="ECO:0007669"/>
    <property type="project" value="InterPro"/>
</dbReference>
<dbReference type="KEGG" id="abas:ACPOL_5932"/>
<keyword evidence="13" id="KW-1185">Reference proteome</keyword>
<dbReference type="Proteomes" id="UP000253606">
    <property type="component" value="Chromosome"/>
</dbReference>
<organism evidence="12 13">
    <name type="scientific">Acidisarcina polymorpha</name>
    <dbReference type="NCBI Taxonomy" id="2211140"/>
    <lineage>
        <taxon>Bacteria</taxon>
        <taxon>Pseudomonadati</taxon>
        <taxon>Acidobacteriota</taxon>
        <taxon>Terriglobia</taxon>
        <taxon>Terriglobales</taxon>
        <taxon>Acidobacteriaceae</taxon>
        <taxon>Acidisarcina</taxon>
    </lineage>
</organism>
<evidence type="ECO:0000256" key="6">
    <source>
        <dbReference type="ARBA" id="ARBA00022840"/>
    </source>
</evidence>
<evidence type="ECO:0000256" key="3">
    <source>
        <dbReference type="ARBA" id="ARBA00022538"/>
    </source>
</evidence>
<evidence type="ECO:0000256" key="2">
    <source>
        <dbReference type="ARBA" id="ARBA00022475"/>
    </source>
</evidence>
<dbReference type="NCBIfam" id="NF001454">
    <property type="entry name" value="PRK00315.1"/>
    <property type="match status" value="1"/>
</dbReference>
<keyword evidence="6 11" id="KW-0067">ATP-binding</keyword>